<keyword evidence="2" id="KW-0805">Transcription regulation</keyword>
<evidence type="ECO:0000256" key="1">
    <source>
        <dbReference type="ARBA" id="ARBA00009437"/>
    </source>
</evidence>
<accession>A0ABR8XRM3</accession>
<dbReference type="PANTHER" id="PTHR30126:SF64">
    <property type="entry name" value="HTH-TYPE TRANSCRIPTIONAL REGULATOR CITR"/>
    <property type="match status" value="1"/>
</dbReference>
<dbReference type="PRINTS" id="PR00039">
    <property type="entry name" value="HTHLYSR"/>
</dbReference>
<dbReference type="RefSeq" id="WP_191705065.1">
    <property type="nucleotide sequence ID" value="NZ_JACSPW010000018.1"/>
</dbReference>
<dbReference type="PROSITE" id="PS50931">
    <property type="entry name" value="HTH_LYSR"/>
    <property type="match status" value="1"/>
</dbReference>
<comment type="similarity">
    <text evidence="1">Belongs to the LysR transcriptional regulatory family.</text>
</comment>
<dbReference type="Proteomes" id="UP000600565">
    <property type="component" value="Unassembled WGS sequence"/>
</dbReference>
<evidence type="ECO:0000313" key="6">
    <source>
        <dbReference type="Proteomes" id="UP000600565"/>
    </source>
</evidence>
<evidence type="ECO:0000313" key="5">
    <source>
        <dbReference type="EMBL" id="MBD8034567.1"/>
    </source>
</evidence>
<proteinExistence type="inferred from homology"/>
<dbReference type="Pfam" id="PF00126">
    <property type="entry name" value="HTH_1"/>
    <property type="match status" value="1"/>
</dbReference>
<evidence type="ECO:0000259" key="4">
    <source>
        <dbReference type="PROSITE" id="PS50931"/>
    </source>
</evidence>
<reference evidence="5 6" key="1">
    <citation type="submission" date="2020-08" db="EMBL/GenBank/DDBJ databases">
        <title>A Genomic Blueprint of the Chicken Gut Microbiome.</title>
        <authorList>
            <person name="Gilroy R."/>
            <person name="Ravi A."/>
            <person name="Getino M."/>
            <person name="Pursley I."/>
            <person name="Horton D.L."/>
            <person name="Alikhan N.-F."/>
            <person name="Baker D."/>
            <person name="Gharbi K."/>
            <person name="Hall N."/>
            <person name="Watson M."/>
            <person name="Adriaenssens E.M."/>
            <person name="Foster-Nyarko E."/>
            <person name="Jarju S."/>
            <person name="Secka A."/>
            <person name="Antonio M."/>
            <person name="Oren A."/>
            <person name="Chaudhuri R."/>
            <person name="La Ragione R.M."/>
            <person name="Hildebrand F."/>
            <person name="Pallen M.J."/>
        </authorList>
    </citation>
    <scope>NUCLEOTIDE SEQUENCE [LARGE SCALE GENOMIC DNA]</scope>
    <source>
        <strain evidence="5 6">Sa1YVA6</strain>
    </source>
</reference>
<dbReference type="InterPro" id="IPR036390">
    <property type="entry name" value="WH_DNA-bd_sf"/>
</dbReference>
<dbReference type="SUPFAM" id="SSF46785">
    <property type="entry name" value="Winged helix' DNA-binding domain"/>
    <property type="match status" value="1"/>
</dbReference>
<keyword evidence="3" id="KW-0804">Transcription</keyword>
<dbReference type="PANTHER" id="PTHR30126">
    <property type="entry name" value="HTH-TYPE TRANSCRIPTIONAL REGULATOR"/>
    <property type="match status" value="1"/>
</dbReference>
<dbReference type="Gene3D" id="1.10.10.10">
    <property type="entry name" value="Winged helix-like DNA-binding domain superfamily/Winged helix DNA-binding domain"/>
    <property type="match status" value="1"/>
</dbReference>
<sequence length="85" mass="9852">MNIDHIESFIYVVEYKSVHKAANVLFLSQPTISARIKSLEESLNVKLFIRSGRSLTLSKEGKHFLPYAREIVSLYRKSQIEIQKL</sequence>
<evidence type="ECO:0000256" key="2">
    <source>
        <dbReference type="ARBA" id="ARBA00023015"/>
    </source>
</evidence>
<comment type="caution">
    <text evidence="5">The sequence shown here is derived from an EMBL/GenBank/DDBJ whole genome shotgun (WGS) entry which is preliminary data.</text>
</comment>
<dbReference type="EMBL" id="JACSPW010000018">
    <property type="protein sequence ID" value="MBD8034567.1"/>
    <property type="molecule type" value="Genomic_DNA"/>
</dbReference>
<name>A0ABR8XRM3_9BACL</name>
<dbReference type="InterPro" id="IPR036388">
    <property type="entry name" value="WH-like_DNA-bd_sf"/>
</dbReference>
<dbReference type="InterPro" id="IPR000847">
    <property type="entry name" value="LysR_HTH_N"/>
</dbReference>
<feature type="domain" description="HTH lysR-type" evidence="4">
    <location>
        <begin position="1"/>
        <end position="58"/>
    </location>
</feature>
<evidence type="ECO:0000256" key="3">
    <source>
        <dbReference type="ARBA" id="ARBA00023163"/>
    </source>
</evidence>
<organism evidence="5 6">
    <name type="scientific">Solibacillus merdavium</name>
    <dbReference type="NCBI Taxonomy" id="2762218"/>
    <lineage>
        <taxon>Bacteria</taxon>
        <taxon>Bacillati</taxon>
        <taxon>Bacillota</taxon>
        <taxon>Bacilli</taxon>
        <taxon>Bacillales</taxon>
        <taxon>Caryophanaceae</taxon>
        <taxon>Solibacillus</taxon>
    </lineage>
</organism>
<gene>
    <name evidence="5" type="ORF">H9632_15970</name>
</gene>
<protein>
    <submittedName>
        <fullName evidence="5">LysR family transcriptional regulator</fullName>
    </submittedName>
</protein>
<keyword evidence="6" id="KW-1185">Reference proteome</keyword>